<feature type="region of interest" description="Disordered" evidence="1">
    <location>
        <begin position="130"/>
        <end position="163"/>
    </location>
</feature>
<feature type="region of interest" description="Disordered" evidence="1">
    <location>
        <begin position="441"/>
        <end position="470"/>
    </location>
</feature>
<feature type="region of interest" description="Disordered" evidence="1">
    <location>
        <begin position="640"/>
        <end position="664"/>
    </location>
</feature>
<dbReference type="AlphaFoldDB" id="A0A2K3DIH5"/>
<sequence length="870" mass="84517">MPSVIPPLTSPAHPALHGALPTAHTAANDAASLASGAAAEPPQHQWPSHHSVTSESPHIPAPAEDAPDPAAAAATTAGAATGPVQCRAGTVAAPTVALVVANVHGGSPPIPTYSPAQCCGLGQVDRACRGPGDLAGSSPPGGVSGVSGSTPPATATSTTSTSPSPAAALLAATLVRARAAHFERLRGVTVTQLPGLGGGLPGACPGTAPARGLAAAAPIAGSSFAAGGGSGVGVGVFAMDMELDLARDEAPPTPRHSTAAARAGKAKAAAALAPLPLHPLAPHPLASAAAAGGSGAAAGLGAGAGGGSMCLSHSLSRCGSGSSLQSSLSGAGLCGSGGSWQEDEFNALAATLGGGTASSCKDGDGGGGGFSGQPPFDCYSRYGDDAGDYTTDGEEEEESIFDRPSWAFGVLGAAKPPAVAAPGGGAGAAASGWGGLVSGLRQGWRRSGHGKAGAGAAAGSAGSSSGCGPGAHPVFRPKRRWCFGFMFPRRQRPAKHNPALSGPLPGATATAAAPTAHAAVGVGAGAGVRGWQPGRPWYAGGRPSLGIALSRTSSGSALCAAADSGAGPDGGCQAGTSAAGGSGAQPGCSNPATGLGPHAFPRFGGGGIVRSLTQRFGRAASGSFTIGGVQYTPGATAAGAGAGRAKSFSGGGEPRPGPAGSGSISSGCYGPGAAGPSGRPYGAAGTATGAALDALFDDLVGHVGQLLGSHPHVAAHMGAVEGLSDRLLQLHGLCEALERKEDEVEHLRGVLRELSVTRGEAMRLKVHLAESLQGLQEEYARVLRSATLAQATCRQHAARAAAARRQLSDAAADLVRHQAALAAVRQRNRALAAENLALAAQVAALEASRPDVRRGGSYLQLVAAASPVMY</sequence>
<gene>
    <name evidence="2" type="ORF">CHLRE_07g313100v5</name>
</gene>
<evidence type="ECO:0000313" key="3">
    <source>
        <dbReference type="Proteomes" id="UP000006906"/>
    </source>
</evidence>
<dbReference type="KEGG" id="cre:CHLRE_07g313100v5"/>
<feature type="region of interest" description="Disordered" evidence="1">
    <location>
        <begin position="29"/>
        <end position="76"/>
    </location>
</feature>
<reference evidence="2 3" key="1">
    <citation type="journal article" date="2007" name="Science">
        <title>The Chlamydomonas genome reveals the evolution of key animal and plant functions.</title>
        <authorList>
            <person name="Merchant S.S."/>
            <person name="Prochnik S.E."/>
            <person name="Vallon O."/>
            <person name="Harris E.H."/>
            <person name="Karpowicz S.J."/>
            <person name="Witman G.B."/>
            <person name="Terry A."/>
            <person name="Salamov A."/>
            <person name="Fritz-Laylin L.K."/>
            <person name="Marechal-Drouard L."/>
            <person name="Marshall W.F."/>
            <person name="Qu L.H."/>
            <person name="Nelson D.R."/>
            <person name="Sanderfoot A.A."/>
            <person name="Spalding M.H."/>
            <person name="Kapitonov V.V."/>
            <person name="Ren Q."/>
            <person name="Ferris P."/>
            <person name="Lindquist E."/>
            <person name="Shapiro H."/>
            <person name="Lucas S.M."/>
            <person name="Grimwood J."/>
            <person name="Schmutz J."/>
            <person name="Cardol P."/>
            <person name="Cerutti H."/>
            <person name="Chanfreau G."/>
            <person name="Chen C.L."/>
            <person name="Cognat V."/>
            <person name="Croft M.T."/>
            <person name="Dent R."/>
            <person name="Dutcher S."/>
            <person name="Fernandez E."/>
            <person name="Fukuzawa H."/>
            <person name="Gonzalez-Ballester D."/>
            <person name="Gonzalez-Halphen D."/>
            <person name="Hallmann A."/>
            <person name="Hanikenne M."/>
            <person name="Hippler M."/>
            <person name="Inwood W."/>
            <person name="Jabbari K."/>
            <person name="Kalanon M."/>
            <person name="Kuras R."/>
            <person name="Lefebvre P.A."/>
            <person name="Lemaire S.D."/>
            <person name="Lobanov A.V."/>
            <person name="Lohr M."/>
            <person name="Manuell A."/>
            <person name="Meier I."/>
            <person name="Mets L."/>
            <person name="Mittag M."/>
            <person name="Mittelmeier T."/>
            <person name="Moroney J.V."/>
            <person name="Moseley J."/>
            <person name="Napoli C."/>
            <person name="Nedelcu A.M."/>
            <person name="Niyogi K."/>
            <person name="Novoselov S.V."/>
            <person name="Paulsen I.T."/>
            <person name="Pazour G."/>
            <person name="Purton S."/>
            <person name="Ral J.P."/>
            <person name="Riano-Pachon D.M."/>
            <person name="Riekhof W."/>
            <person name="Rymarquis L."/>
            <person name="Schroda M."/>
            <person name="Stern D."/>
            <person name="Umen J."/>
            <person name="Willows R."/>
            <person name="Wilson N."/>
            <person name="Zimmer S.L."/>
            <person name="Allmer J."/>
            <person name="Balk J."/>
            <person name="Bisova K."/>
            <person name="Chen C.J."/>
            <person name="Elias M."/>
            <person name="Gendler K."/>
            <person name="Hauser C."/>
            <person name="Lamb M.R."/>
            <person name="Ledford H."/>
            <person name="Long J.C."/>
            <person name="Minagawa J."/>
            <person name="Page M.D."/>
            <person name="Pan J."/>
            <person name="Pootakham W."/>
            <person name="Roje S."/>
            <person name="Rose A."/>
            <person name="Stahlberg E."/>
            <person name="Terauchi A.M."/>
            <person name="Yang P."/>
            <person name="Ball S."/>
            <person name="Bowler C."/>
            <person name="Dieckmann C.L."/>
            <person name="Gladyshev V.N."/>
            <person name="Green P."/>
            <person name="Jorgensen R."/>
            <person name="Mayfield S."/>
            <person name="Mueller-Roeber B."/>
            <person name="Rajamani S."/>
            <person name="Sayre R.T."/>
            <person name="Brokstein P."/>
            <person name="Dubchak I."/>
            <person name="Goodstein D."/>
            <person name="Hornick L."/>
            <person name="Huang Y.W."/>
            <person name="Jhaveri J."/>
            <person name="Luo Y."/>
            <person name="Martinez D."/>
            <person name="Ngau W.C."/>
            <person name="Otillar B."/>
            <person name="Poliakov A."/>
            <person name="Porter A."/>
            <person name="Szajkowski L."/>
            <person name="Werner G."/>
            <person name="Zhou K."/>
            <person name="Grigoriev I.V."/>
            <person name="Rokhsar D.S."/>
            <person name="Grossman A.R."/>
        </authorList>
    </citation>
    <scope>NUCLEOTIDE SEQUENCE [LARGE SCALE GENOMIC DNA]</scope>
    <source>
        <strain evidence="3">CC-503</strain>
    </source>
</reference>
<feature type="compositionally biased region" description="Low complexity" evidence="1">
    <location>
        <begin position="61"/>
        <end position="76"/>
    </location>
</feature>
<dbReference type="InParanoid" id="A0A2K3DIH5"/>
<feature type="compositionally biased region" description="Low complexity" evidence="1">
    <location>
        <begin position="454"/>
        <end position="466"/>
    </location>
</feature>
<organism evidence="2 3">
    <name type="scientific">Chlamydomonas reinhardtii</name>
    <name type="common">Chlamydomonas smithii</name>
    <dbReference type="NCBI Taxonomy" id="3055"/>
    <lineage>
        <taxon>Eukaryota</taxon>
        <taxon>Viridiplantae</taxon>
        <taxon>Chlorophyta</taxon>
        <taxon>core chlorophytes</taxon>
        <taxon>Chlorophyceae</taxon>
        <taxon>CS clade</taxon>
        <taxon>Chlamydomonadales</taxon>
        <taxon>Chlamydomonadaceae</taxon>
        <taxon>Chlamydomonas</taxon>
    </lineage>
</organism>
<feature type="compositionally biased region" description="Polar residues" evidence="1">
    <location>
        <begin position="45"/>
        <end position="56"/>
    </location>
</feature>
<accession>A0A2K3DIH5</accession>
<dbReference type="OrthoDB" id="549785at2759"/>
<evidence type="ECO:0000313" key="2">
    <source>
        <dbReference type="EMBL" id="PNW80331.1"/>
    </source>
</evidence>
<dbReference type="RefSeq" id="XP_042922398.1">
    <property type="nucleotide sequence ID" value="XM_043063830.1"/>
</dbReference>
<dbReference type="Gramene" id="PNW80331">
    <property type="protein sequence ID" value="PNW80331"/>
    <property type="gene ID" value="CHLRE_07g313100v5"/>
</dbReference>
<evidence type="ECO:0000256" key="1">
    <source>
        <dbReference type="SAM" id="MobiDB-lite"/>
    </source>
</evidence>
<name>A0A2K3DIH5_CHLRE</name>
<feature type="compositionally biased region" description="Low complexity" evidence="1">
    <location>
        <begin position="29"/>
        <end position="39"/>
    </location>
</feature>
<dbReference type="EMBL" id="CM008968">
    <property type="protein sequence ID" value="PNW80331.1"/>
    <property type="molecule type" value="Genomic_DNA"/>
</dbReference>
<keyword evidence="3" id="KW-1185">Reference proteome</keyword>
<dbReference type="Proteomes" id="UP000006906">
    <property type="component" value="Chromosome 7"/>
</dbReference>
<protein>
    <submittedName>
        <fullName evidence="2">Uncharacterized protein</fullName>
    </submittedName>
</protein>
<feature type="compositionally biased region" description="Low complexity" evidence="1">
    <location>
        <begin position="136"/>
        <end position="163"/>
    </location>
</feature>
<proteinExistence type="predicted"/>
<dbReference type="GeneID" id="66053941"/>